<evidence type="ECO:0000256" key="1">
    <source>
        <dbReference type="ARBA" id="ARBA00001971"/>
    </source>
</evidence>
<protein>
    <submittedName>
        <fullName evidence="10">Trichodiene oxygenase</fullName>
    </submittedName>
</protein>
<evidence type="ECO:0000313" key="10">
    <source>
        <dbReference type="EMBL" id="KAF2704078.1"/>
    </source>
</evidence>
<keyword evidence="11" id="KW-1185">Reference proteome</keyword>
<dbReference type="InterPro" id="IPR036396">
    <property type="entry name" value="Cyt_P450_sf"/>
</dbReference>
<gene>
    <name evidence="10" type="ORF">K504DRAFT_463157</name>
</gene>
<dbReference type="CDD" id="cd11062">
    <property type="entry name" value="CYP58-like"/>
    <property type="match status" value="1"/>
</dbReference>
<evidence type="ECO:0000256" key="7">
    <source>
        <dbReference type="PIRSR" id="PIRSR602401-1"/>
    </source>
</evidence>
<evidence type="ECO:0000256" key="4">
    <source>
        <dbReference type="ARBA" id="ARBA00023002"/>
    </source>
</evidence>
<dbReference type="PROSITE" id="PS00086">
    <property type="entry name" value="CYTOCHROME_P450"/>
    <property type="match status" value="1"/>
</dbReference>
<dbReference type="AlphaFoldDB" id="A0A6G1JU65"/>
<evidence type="ECO:0000256" key="5">
    <source>
        <dbReference type="ARBA" id="ARBA00023004"/>
    </source>
</evidence>
<evidence type="ECO:0000313" key="11">
    <source>
        <dbReference type="Proteomes" id="UP000799428"/>
    </source>
</evidence>
<dbReference type="GO" id="GO:0016705">
    <property type="term" value="F:oxidoreductase activity, acting on paired donors, with incorporation or reduction of molecular oxygen"/>
    <property type="evidence" value="ECO:0007669"/>
    <property type="project" value="InterPro"/>
</dbReference>
<dbReference type="PRINTS" id="PR00385">
    <property type="entry name" value="P450"/>
</dbReference>
<sequence>MEFNINWPIFVGAAIAYYCTLAFYRLFLHPLARFPGPRIAAVSRWYEGYYDVILGGQYTSKIQELHTIYGPIIRISPYELHVIDPEFFDTLYRTDGRWNKYSWAYDAFGAKNSTIFGSDHDAHKSRRRAIAPFFSKPSVAARRQLLRRNVDKLCQRISKLAGTTFNLGAAISAFTRDNANEYIIGKEYNELGFEDFGVGLSVASQGAGVFWTTTKHVRWFGPTMRAIPIPWAMKMADEGTKAFLRYLQQSEQDARDTMTDAQSSSSDNKDQNTIVHAILHSALPPAEKTFERVFEEIATVTGAGFETTANTLRLIFYHVYSNDEVLARLRKEIASIRTESSEPIALKKLEQQPYLTAVIMEGMRLNPAVASRAARITDKDLFYDKWCIPAGTPVGMTSLLMHTNEKLYPNPMHFNPDRWIDSTPPGAASSKFAPFSRGTRICLGMHLAWAEMYLLLAALVQDFTFAIKGATAGDFELERDNFGIGVKAACNLMAHVTPCEG</sequence>
<dbReference type="Gene3D" id="1.10.630.10">
    <property type="entry name" value="Cytochrome P450"/>
    <property type="match status" value="1"/>
</dbReference>
<dbReference type="PANTHER" id="PTHR24305:SF157">
    <property type="entry name" value="N-ACETYLTRYPTOPHAN 6-HYDROXYLASE IVOC-RELATED"/>
    <property type="match status" value="1"/>
</dbReference>
<feature type="transmembrane region" description="Helical" evidence="9">
    <location>
        <begin position="6"/>
        <end position="28"/>
    </location>
</feature>
<keyword evidence="9" id="KW-1133">Transmembrane helix</keyword>
<dbReference type="GO" id="GO:0005506">
    <property type="term" value="F:iron ion binding"/>
    <property type="evidence" value="ECO:0007669"/>
    <property type="project" value="InterPro"/>
</dbReference>
<organism evidence="10 11">
    <name type="scientific">Pleomassaria siparia CBS 279.74</name>
    <dbReference type="NCBI Taxonomy" id="1314801"/>
    <lineage>
        <taxon>Eukaryota</taxon>
        <taxon>Fungi</taxon>
        <taxon>Dikarya</taxon>
        <taxon>Ascomycota</taxon>
        <taxon>Pezizomycotina</taxon>
        <taxon>Dothideomycetes</taxon>
        <taxon>Pleosporomycetidae</taxon>
        <taxon>Pleosporales</taxon>
        <taxon>Pleomassariaceae</taxon>
        <taxon>Pleomassaria</taxon>
    </lineage>
</organism>
<accession>A0A6G1JU65</accession>
<dbReference type="Proteomes" id="UP000799428">
    <property type="component" value="Unassembled WGS sequence"/>
</dbReference>
<dbReference type="GO" id="GO:0020037">
    <property type="term" value="F:heme binding"/>
    <property type="evidence" value="ECO:0007669"/>
    <property type="project" value="InterPro"/>
</dbReference>
<evidence type="ECO:0000256" key="8">
    <source>
        <dbReference type="RuleBase" id="RU000461"/>
    </source>
</evidence>
<keyword evidence="7 8" id="KW-0349">Heme</keyword>
<keyword evidence="6 8" id="KW-0503">Monooxygenase</keyword>
<proteinExistence type="inferred from homology"/>
<dbReference type="InterPro" id="IPR050121">
    <property type="entry name" value="Cytochrome_P450_monoxygenase"/>
</dbReference>
<evidence type="ECO:0000256" key="6">
    <source>
        <dbReference type="ARBA" id="ARBA00023033"/>
    </source>
</evidence>
<dbReference type="Pfam" id="PF00067">
    <property type="entry name" value="p450"/>
    <property type="match status" value="1"/>
</dbReference>
<evidence type="ECO:0000256" key="3">
    <source>
        <dbReference type="ARBA" id="ARBA00022723"/>
    </source>
</evidence>
<keyword evidence="3 7" id="KW-0479">Metal-binding</keyword>
<dbReference type="OrthoDB" id="3945418at2759"/>
<name>A0A6G1JU65_9PLEO</name>
<comment type="cofactor">
    <cofactor evidence="1 7">
        <name>heme</name>
        <dbReference type="ChEBI" id="CHEBI:30413"/>
    </cofactor>
</comment>
<reference evidence="10" key="1">
    <citation type="journal article" date="2020" name="Stud. Mycol.">
        <title>101 Dothideomycetes genomes: a test case for predicting lifestyles and emergence of pathogens.</title>
        <authorList>
            <person name="Haridas S."/>
            <person name="Albert R."/>
            <person name="Binder M."/>
            <person name="Bloem J."/>
            <person name="Labutti K."/>
            <person name="Salamov A."/>
            <person name="Andreopoulos B."/>
            <person name="Baker S."/>
            <person name="Barry K."/>
            <person name="Bills G."/>
            <person name="Bluhm B."/>
            <person name="Cannon C."/>
            <person name="Castanera R."/>
            <person name="Culley D."/>
            <person name="Daum C."/>
            <person name="Ezra D."/>
            <person name="Gonzalez J."/>
            <person name="Henrissat B."/>
            <person name="Kuo A."/>
            <person name="Liang C."/>
            <person name="Lipzen A."/>
            <person name="Lutzoni F."/>
            <person name="Magnuson J."/>
            <person name="Mondo S."/>
            <person name="Nolan M."/>
            <person name="Ohm R."/>
            <person name="Pangilinan J."/>
            <person name="Park H.-J."/>
            <person name="Ramirez L."/>
            <person name="Alfaro M."/>
            <person name="Sun H."/>
            <person name="Tritt A."/>
            <person name="Yoshinaga Y."/>
            <person name="Zwiers L.-H."/>
            <person name="Turgeon B."/>
            <person name="Goodwin S."/>
            <person name="Spatafora J."/>
            <person name="Crous P."/>
            <person name="Grigoriev I."/>
        </authorList>
    </citation>
    <scope>NUCLEOTIDE SEQUENCE</scope>
    <source>
        <strain evidence="10">CBS 279.74</strain>
    </source>
</reference>
<keyword evidence="9" id="KW-0472">Membrane</keyword>
<dbReference type="PANTHER" id="PTHR24305">
    <property type="entry name" value="CYTOCHROME P450"/>
    <property type="match status" value="1"/>
</dbReference>
<evidence type="ECO:0000256" key="2">
    <source>
        <dbReference type="ARBA" id="ARBA00010617"/>
    </source>
</evidence>
<keyword evidence="4 8" id="KW-0560">Oxidoreductase</keyword>
<dbReference type="PRINTS" id="PR00463">
    <property type="entry name" value="EP450I"/>
</dbReference>
<keyword evidence="5 7" id="KW-0408">Iron</keyword>
<evidence type="ECO:0000256" key="9">
    <source>
        <dbReference type="SAM" id="Phobius"/>
    </source>
</evidence>
<dbReference type="InterPro" id="IPR017972">
    <property type="entry name" value="Cyt_P450_CS"/>
</dbReference>
<dbReference type="GO" id="GO:0004497">
    <property type="term" value="F:monooxygenase activity"/>
    <property type="evidence" value="ECO:0007669"/>
    <property type="project" value="UniProtKB-KW"/>
</dbReference>
<feature type="binding site" description="axial binding residue" evidence="7">
    <location>
        <position position="442"/>
    </location>
    <ligand>
        <name>heme</name>
        <dbReference type="ChEBI" id="CHEBI:30413"/>
    </ligand>
    <ligandPart>
        <name>Fe</name>
        <dbReference type="ChEBI" id="CHEBI:18248"/>
    </ligandPart>
</feature>
<comment type="similarity">
    <text evidence="2 8">Belongs to the cytochrome P450 family.</text>
</comment>
<dbReference type="EMBL" id="MU005784">
    <property type="protein sequence ID" value="KAF2704078.1"/>
    <property type="molecule type" value="Genomic_DNA"/>
</dbReference>
<dbReference type="InterPro" id="IPR001128">
    <property type="entry name" value="Cyt_P450"/>
</dbReference>
<dbReference type="InterPro" id="IPR002401">
    <property type="entry name" value="Cyt_P450_E_grp-I"/>
</dbReference>
<keyword evidence="9" id="KW-0812">Transmembrane</keyword>
<dbReference type="SUPFAM" id="SSF48264">
    <property type="entry name" value="Cytochrome P450"/>
    <property type="match status" value="1"/>
</dbReference>